<dbReference type="PANTHER" id="PTHR14894:SF0">
    <property type="entry name" value="CDK5 REGULATORY SUBUNIT-ASSOCIATED PROTEIN 3"/>
    <property type="match status" value="1"/>
</dbReference>
<dbReference type="GO" id="GO:0012505">
    <property type="term" value="C:endomembrane system"/>
    <property type="evidence" value="ECO:0007669"/>
    <property type="project" value="TreeGrafter"/>
</dbReference>
<sequence length="322" mass="37064">MKHFHSSSKSDSEEEFLSVIKYLIENGNTTVYQWRTGGHIPVSIERLPLNYKFAETTEVTEDEPNIILGLDDDSTTSIEGIEVKQTANQTDVIDFDTEAEIDWSAIDTVPELLDPALSSNGDHPNLLVDALREAALNGSNHPIDDGIARGNDALTLLENRATYTLFIHELHRLQSFLKQRLNEYHVNETILMTFIMQNAPTSIQKINENDLKTYLKNVDSIFQSISHRQLDRLFSMRDSYKFVDRLINCFQQKKLSIERNRFQEKELEEKASSSLTEEQQLKEKLNLLISYTKQLKEQVAKEISVKKCQNRRINIMGEINTL</sequence>
<name>A0A818Y1E9_9BILA</name>
<dbReference type="GO" id="GO:0007346">
    <property type="term" value="P:regulation of mitotic cell cycle"/>
    <property type="evidence" value="ECO:0007669"/>
    <property type="project" value="TreeGrafter"/>
</dbReference>
<dbReference type="PANTHER" id="PTHR14894">
    <property type="entry name" value="CDK5 REGULATORY SUBUNIT-ASSOCIATED PROTEIN 3"/>
    <property type="match status" value="1"/>
</dbReference>
<comment type="similarity">
    <text evidence="1">Belongs to the CDK5RAP3 family.</text>
</comment>
<evidence type="ECO:0000256" key="1">
    <source>
        <dbReference type="ARBA" id="ARBA00007478"/>
    </source>
</evidence>
<dbReference type="AlphaFoldDB" id="A0A818Y1E9"/>
<dbReference type="Proteomes" id="UP000663865">
    <property type="component" value="Unassembled WGS sequence"/>
</dbReference>
<organism evidence="2 3">
    <name type="scientific">Rotaria socialis</name>
    <dbReference type="NCBI Taxonomy" id="392032"/>
    <lineage>
        <taxon>Eukaryota</taxon>
        <taxon>Metazoa</taxon>
        <taxon>Spiralia</taxon>
        <taxon>Gnathifera</taxon>
        <taxon>Rotifera</taxon>
        <taxon>Eurotatoria</taxon>
        <taxon>Bdelloidea</taxon>
        <taxon>Philodinida</taxon>
        <taxon>Philodinidae</taxon>
        <taxon>Rotaria</taxon>
    </lineage>
</organism>
<evidence type="ECO:0000313" key="3">
    <source>
        <dbReference type="Proteomes" id="UP000663865"/>
    </source>
</evidence>
<protein>
    <recommendedName>
        <fullName evidence="4">CDK5 regulatory subunit-associated protein 3</fullName>
    </recommendedName>
</protein>
<dbReference type="Pfam" id="PF05600">
    <property type="entry name" value="CDK5RAP3"/>
    <property type="match status" value="1"/>
</dbReference>
<dbReference type="InterPro" id="IPR008491">
    <property type="entry name" value="CDK5RAP3"/>
</dbReference>
<proteinExistence type="inferred from homology"/>
<evidence type="ECO:0000313" key="2">
    <source>
        <dbReference type="EMBL" id="CAF3744219.1"/>
    </source>
</evidence>
<comment type="caution">
    <text evidence="2">The sequence shown here is derived from an EMBL/GenBank/DDBJ whole genome shotgun (WGS) entry which is preliminary data.</text>
</comment>
<evidence type="ECO:0008006" key="4">
    <source>
        <dbReference type="Google" id="ProtNLM"/>
    </source>
</evidence>
<gene>
    <name evidence="2" type="ORF">KIK155_LOCUS29331</name>
</gene>
<dbReference type="EMBL" id="CAJNYV010005459">
    <property type="protein sequence ID" value="CAF3744219.1"/>
    <property type="molecule type" value="Genomic_DNA"/>
</dbReference>
<reference evidence="2" key="1">
    <citation type="submission" date="2021-02" db="EMBL/GenBank/DDBJ databases">
        <authorList>
            <person name="Nowell W R."/>
        </authorList>
    </citation>
    <scope>NUCLEOTIDE SEQUENCE</scope>
</reference>
<accession>A0A818Y1E9</accession>